<dbReference type="GO" id="GO:0006571">
    <property type="term" value="P:tyrosine biosynthetic process"/>
    <property type="evidence" value="ECO:0007669"/>
    <property type="project" value="UniProtKB-UniPathway"/>
</dbReference>
<dbReference type="PANTHER" id="PTHR21363:SF0">
    <property type="entry name" value="PREPHENATE DEHYDROGENASE [NADP(+)]"/>
    <property type="match status" value="1"/>
</dbReference>
<reference evidence="13 14" key="1">
    <citation type="submission" date="2019-12" db="EMBL/GenBank/DDBJ databases">
        <title>Whole-genome analyses of novel actinobacteria.</title>
        <authorList>
            <person name="Sahin N."/>
            <person name="Saygin H."/>
        </authorList>
    </citation>
    <scope>NUCLEOTIDE SEQUENCE [LARGE SCALE GENOMIC DNA]</scope>
    <source>
        <strain evidence="13 14">KC615</strain>
    </source>
</reference>
<dbReference type="RefSeq" id="WP_160799600.1">
    <property type="nucleotide sequence ID" value="NZ_WUUL01000001.1"/>
</dbReference>
<dbReference type="Proteomes" id="UP000430692">
    <property type="component" value="Unassembled WGS sequence"/>
</dbReference>
<dbReference type="SUPFAM" id="SSF48179">
    <property type="entry name" value="6-phosphogluconate dehydrogenase C-terminal domain-like"/>
    <property type="match status" value="1"/>
</dbReference>
<proteinExistence type="inferred from homology"/>
<accession>A0A6I4VVN8</accession>
<evidence type="ECO:0000256" key="5">
    <source>
        <dbReference type="ARBA" id="ARBA00022498"/>
    </source>
</evidence>
<keyword evidence="5" id="KW-0827">Tyrosine biosynthesis</keyword>
<dbReference type="FunFam" id="3.40.50.720:FF:000208">
    <property type="entry name" value="Prephenate dehydrogenase"/>
    <property type="match status" value="1"/>
</dbReference>
<dbReference type="EC" id="1.3.1.12" evidence="3"/>
<dbReference type="Gene3D" id="3.40.50.720">
    <property type="entry name" value="NAD(P)-binding Rossmann-like Domain"/>
    <property type="match status" value="1"/>
</dbReference>
<keyword evidence="6" id="KW-0028">Amino-acid biosynthesis</keyword>
<evidence type="ECO:0000259" key="11">
    <source>
        <dbReference type="PROSITE" id="PS51176"/>
    </source>
</evidence>
<protein>
    <recommendedName>
        <fullName evidence="4">Prephenate dehydrogenase</fullName>
        <ecNumber evidence="3">1.3.1.12</ecNumber>
    </recommendedName>
</protein>
<evidence type="ECO:0000256" key="4">
    <source>
        <dbReference type="ARBA" id="ARBA00016891"/>
    </source>
</evidence>
<evidence type="ECO:0000313" key="14">
    <source>
        <dbReference type="Proteomes" id="UP000430692"/>
    </source>
</evidence>
<name>A0A6I4VVN8_9BACL</name>
<keyword evidence="8" id="KW-0520">NAD</keyword>
<dbReference type="InterPro" id="IPR045865">
    <property type="entry name" value="ACT-like_dom_sf"/>
</dbReference>
<evidence type="ECO:0000256" key="1">
    <source>
        <dbReference type="ARBA" id="ARBA00005067"/>
    </source>
</evidence>
<feature type="domain" description="Prephenate/arogenate dehydrogenase" evidence="11">
    <location>
        <begin position="3"/>
        <end position="292"/>
    </location>
</feature>
<feature type="domain" description="ACT" evidence="12">
    <location>
        <begin position="297"/>
        <end position="370"/>
    </location>
</feature>
<evidence type="ECO:0000259" key="12">
    <source>
        <dbReference type="PROSITE" id="PS51671"/>
    </source>
</evidence>
<evidence type="ECO:0000256" key="7">
    <source>
        <dbReference type="ARBA" id="ARBA00023002"/>
    </source>
</evidence>
<dbReference type="Gene3D" id="1.10.3660.10">
    <property type="entry name" value="6-phosphogluconate dehydrogenase C-terminal like domain"/>
    <property type="match status" value="1"/>
</dbReference>
<evidence type="ECO:0000313" key="13">
    <source>
        <dbReference type="EMBL" id="MXQ52594.1"/>
    </source>
</evidence>
<keyword evidence="7 13" id="KW-0560">Oxidoreductase</keyword>
<dbReference type="InterPro" id="IPR050812">
    <property type="entry name" value="Preph/Arog_dehydrog"/>
</dbReference>
<comment type="similarity">
    <text evidence="2">Belongs to the prephenate/arogenate dehydrogenase family.</text>
</comment>
<dbReference type="InterPro" id="IPR036291">
    <property type="entry name" value="NAD(P)-bd_dom_sf"/>
</dbReference>
<dbReference type="InterPro" id="IPR002912">
    <property type="entry name" value="ACT_dom"/>
</dbReference>
<keyword evidence="9" id="KW-0057">Aromatic amino acid biosynthesis</keyword>
<dbReference type="GO" id="GO:0004665">
    <property type="term" value="F:prephenate dehydrogenase (NADP+) activity"/>
    <property type="evidence" value="ECO:0007669"/>
    <property type="project" value="InterPro"/>
</dbReference>
<dbReference type="GO" id="GO:0070403">
    <property type="term" value="F:NAD+ binding"/>
    <property type="evidence" value="ECO:0007669"/>
    <property type="project" value="InterPro"/>
</dbReference>
<dbReference type="EMBL" id="WUUL01000001">
    <property type="protein sequence ID" value="MXQ52594.1"/>
    <property type="molecule type" value="Genomic_DNA"/>
</dbReference>
<evidence type="ECO:0000256" key="9">
    <source>
        <dbReference type="ARBA" id="ARBA00023141"/>
    </source>
</evidence>
<evidence type="ECO:0000256" key="8">
    <source>
        <dbReference type="ARBA" id="ARBA00023027"/>
    </source>
</evidence>
<dbReference type="InterPro" id="IPR046825">
    <property type="entry name" value="PDH_C"/>
</dbReference>
<dbReference type="FunFam" id="1.10.3660.10:FF:000003">
    <property type="entry name" value="Prephenate dehydrogenase"/>
    <property type="match status" value="1"/>
</dbReference>
<dbReference type="PROSITE" id="PS51176">
    <property type="entry name" value="PDH_ADH"/>
    <property type="match status" value="1"/>
</dbReference>
<dbReference type="SUPFAM" id="SSF51735">
    <property type="entry name" value="NAD(P)-binding Rossmann-fold domains"/>
    <property type="match status" value="1"/>
</dbReference>
<dbReference type="AlphaFoldDB" id="A0A6I4VVN8"/>
<evidence type="ECO:0000256" key="2">
    <source>
        <dbReference type="ARBA" id="ARBA00007964"/>
    </source>
</evidence>
<sequence>MNKKIAILGVGLIGGSLAFSFKERTDYRVIGFDTSEATIDQAITLGAVDEGHTSLPEAVVNADYIIIAVPVGQIGLYINQLANLPLKKGVIVSDVGSTKAEVTKYGKILKDKGYSFIGGHPMAGSHRSGVQAAHALLFENAYYVLTPEPDSSLSDVEKLSHLLKKATHAQLVVMDAEYHDKVVGAISHLPHVIATGLVAQVGNYNDANGWFHRLAAGGFRDLTRIAASHPVMWRDILLSNREEMLPLLDDWIKQMTNFRQAIDRGDADWIEAIFARSRDLRQGLPDKKKGLLTPIYECSINIPDEPGIIGQVATLLGEHEVNLSNIHIMENREEMHGILRLTFRKLTDFERAIPILEAAGYSTYTENSKEVDHVHLN</sequence>
<comment type="catalytic activity">
    <reaction evidence="10">
        <text>prephenate + NAD(+) = 3-(4-hydroxyphenyl)pyruvate + CO2 + NADH</text>
        <dbReference type="Rhea" id="RHEA:13869"/>
        <dbReference type="ChEBI" id="CHEBI:16526"/>
        <dbReference type="ChEBI" id="CHEBI:29934"/>
        <dbReference type="ChEBI" id="CHEBI:36242"/>
        <dbReference type="ChEBI" id="CHEBI:57540"/>
        <dbReference type="ChEBI" id="CHEBI:57945"/>
        <dbReference type="EC" id="1.3.1.12"/>
    </reaction>
</comment>
<evidence type="ECO:0000256" key="6">
    <source>
        <dbReference type="ARBA" id="ARBA00022605"/>
    </source>
</evidence>
<evidence type="ECO:0000256" key="10">
    <source>
        <dbReference type="ARBA" id="ARBA00049260"/>
    </source>
</evidence>
<dbReference type="SUPFAM" id="SSF55021">
    <property type="entry name" value="ACT-like"/>
    <property type="match status" value="1"/>
</dbReference>
<dbReference type="InterPro" id="IPR046826">
    <property type="entry name" value="PDH_N"/>
</dbReference>
<comment type="pathway">
    <text evidence="1">Amino-acid biosynthesis; L-tyrosine biosynthesis; (4-hydroxyphenyl)pyruvate from prephenate (NAD(+) route): step 1/1.</text>
</comment>
<dbReference type="Pfam" id="PF02153">
    <property type="entry name" value="PDH_N"/>
    <property type="match status" value="1"/>
</dbReference>
<dbReference type="GO" id="GO:0008977">
    <property type="term" value="F:prephenate dehydrogenase (NAD+) activity"/>
    <property type="evidence" value="ECO:0007669"/>
    <property type="project" value="UniProtKB-EC"/>
</dbReference>
<evidence type="ECO:0000256" key="3">
    <source>
        <dbReference type="ARBA" id="ARBA00012068"/>
    </source>
</evidence>
<organism evidence="13 14">
    <name type="scientific">Shimazuella alba</name>
    <dbReference type="NCBI Taxonomy" id="2690964"/>
    <lineage>
        <taxon>Bacteria</taxon>
        <taxon>Bacillati</taxon>
        <taxon>Bacillota</taxon>
        <taxon>Bacilli</taxon>
        <taxon>Bacillales</taxon>
        <taxon>Thermoactinomycetaceae</taxon>
        <taxon>Shimazuella</taxon>
    </lineage>
</organism>
<gene>
    <name evidence="13" type="ORF">GSM42_02275</name>
</gene>
<dbReference type="Pfam" id="PF20463">
    <property type="entry name" value="PDH_C"/>
    <property type="match status" value="1"/>
</dbReference>
<comment type="caution">
    <text evidence="13">The sequence shown here is derived from an EMBL/GenBank/DDBJ whole genome shotgun (WGS) entry which is preliminary data.</text>
</comment>
<dbReference type="InterPro" id="IPR003099">
    <property type="entry name" value="Prephen_DH"/>
</dbReference>
<dbReference type="NCBIfam" id="NF005107">
    <property type="entry name" value="PRK06545.1-5"/>
    <property type="match status" value="1"/>
</dbReference>
<dbReference type="PANTHER" id="PTHR21363">
    <property type="entry name" value="PREPHENATE DEHYDROGENASE"/>
    <property type="match status" value="1"/>
</dbReference>
<dbReference type="UniPathway" id="UPA00122">
    <property type="reaction ID" value="UER00961"/>
</dbReference>
<dbReference type="Gene3D" id="3.30.70.260">
    <property type="match status" value="1"/>
</dbReference>
<keyword evidence="14" id="KW-1185">Reference proteome</keyword>
<dbReference type="PROSITE" id="PS51671">
    <property type="entry name" value="ACT"/>
    <property type="match status" value="1"/>
</dbReference>
<dbReference type="InterPro" id="IPR008927">
    <property type="entry name" value="6-PGluconate_DH-like_C_sf"/>
</dbReference>